<keyword evidence="3" id="KW-0804">Transcription</keyword>
<evidence type="ECO:0000256" key="2">
    <source>
        <dbReference type="ARBA" id="ARBA00023125"/>
    </source>
</evidence>
<dbReference type="InterPro" id="IPR000485">
    <property type="entry name" value="AsnC-type_HTH_dom"/>
</dbReference>
<evidence type="ECO:0000259" key="4">
    <source>
        <dbReference type="PROSITE" id="PS50956"/>
    </source>
</evidence>
<sequence>MTELDHFDIAILSLLQKNNSIPQKDIGEQIGLSPAAVQRRIKKLTEKAFIQANISVLDRHKLGQPLTLFVEVSLENEKIEYIDQAKSIFKNHPAVQQCYYVTGEADFILIIIVPSMQAYEQLTREIFFSNSNIKEFKTFVTMDIVKLGLSIPV</sequence>
<evidence type="ECO:0000313" key="6">
    <source>
        <dbReference type="Proteomes" id="UP001210231"/>
    </source>
</evidence>
<dbReference type="SMART" id="SM00344">
    <property type="entry name" value="HTH_ASNC"/>
    <property type="match status" value="1"/>
</dbReference>
<keyword evidence="6" id="KW-1185">Reference proteome</keyword>
<dbReference type="PROSITE" id="PS50956">
    <property type="entry name" value="HTH_ASNC_2"/>
    <property type="match status" value="1"/>
</dbReference>
<evidence type="ECO:0000256" key="1">
    <source>
        <dbReference type="ARBA" id="ARBA00023015"/>
    </source>
</evidence>
<dbReference type="Gene3D" id="3.30.70.920">
    <property type="match status" value="1"/>
</dbReference>
<proteinExistence type="predicted"/>
<dbReference type="PANTHER" id="PTHR30154:SF34">
    <property type="entry name" value="TRANSCRIPTIONAL REGULATOR AZLB"/>
    <property type="match status" value="1"/>
</dbReference>
<dbReference type="SUPFAM" id="SSF46785">
    <property type="entry name" value="Winged helix' DNA-binding domain"/>
    <property type="match status" value="1"/>
</dbReference>
<dbReference type="InterPro" id="IPR019887">
    <property type="entry name" value="Tscrpt_reg_AsnC/Lrp_C"/>
</dbReference>
<organism evidence="5 6">
    <name type="scientific">Polluticaenibacter yanchengensis</name>
    <dbReference type="NCBI Taxonomy" id="3014562"/>
    <lineage>
        <taxon>Bacteria</taxon>
        <taxon>Pseudomonadati</taxon>
        <taxon>Bacteroidota</taxon>
        <taxon>Chitinophagia</taxon>
        <taxon>Chitinophagales</taxon>
        <taxon>Chitinophagaceae</taxon>
        <taxon>Polluticaenibacter</taxon>
    </lineage>
</organism>
<comment type="caution">
    <text evidence="5">The sequence shown here is derived from an EMBL/GenBank/DDBJ whole genome shotgun (WGS) entry which is preliminary data.</text>
</comment>
<dbReference type="EMBL" id="JAQGEF010000014">
    <property type="protein sequence ID" value="MDA3615607.1"/>
    <property type="molecule type" value="Genomic_DNA"/>
</dbReference>
<dbReference type="Pfam" id="PF01037">
    <property type="entry name" value="AsnC_trans_reg"/>
    <property type="match status" value="1"/>
</dbReference>
<dbReference type="Pfam" id="PF13404">
    <property type="entry name" value="HTH_AsnC-type"/>
    <property type="match status" value="1"/>
</dbReference>
<dbReference type="Proteomes" id="UP001210231">
    <property type="component" value="Unassembled WGS sequence"/>
</dbReference>
<gene>
    <name evidence="5" type="ORF">O3P16_12370</name>
</gene>
<dbReference type="InterPro" id="IPR019888">
    <property type="entry name" value="Tscrpt_reg_AsnC-like"/>
</dbReference>
<protein>
    <submittedName>
        <fullName evidence="5">Lrp/AsnC family transcriptional regulator</fullName>
    </submittedName>
</protein>
<keyword evidence="1" id="KW-0805">Transcription regulation</keyword>
<dbReference type="PRINTS" id="PR00033">
    <property type="entry name" value="HTHASNC"/>
</dbReference>
<reference evidence="5 6" key="1">
    <citation type="submission" date="2022-12" db="EMBL/GenBank/DDBJ databases">
        <title>Chitinophagaceae gen. sp. nov., a new member of the family Chitinophagaceae, isolated from soil in a chemical factory.</title>
        <authorList>
            <person name="Ke Z."/>
        </authorList>
    </citation>
    <scope>NUCLEOTIDE SEQUENCE [LARGE SCALE GENOMIC DNA]</scope>
    <source>
        <strain evidence="5 6">LY-5</strain>
    </source>
</reference>
<keyword evidence="2" id="KW-0238">DNA-binding</keyword>
<dbReference type="SUPFAM" id="SSF54909">
    <property type="entry name" value="Dimeric alpha+beta barrel"/>
    <property type="match status" value="1"/>
</dbReference>
<evidence type="ECO:0000256" key="3">
    <source>
        <dbReference type="ARBA" id="ARBA00023163"/>
    </source>
</evidence>
<dbReference type="RefSeq" id="WP_407031934.1">
    <property type="nucleotide sequence ID" value="NZ_JAQGEF010000014.1"/>
</dbReference>
<dbReference type="Gene3D" id="1.10.10.10">
    <property type="entry name" value="Winged helix-like DNA-binding domain superfamily/Winged helix DNA-binding domain"/>
    <property type="match status" value="1"/>
</dbReference>
<feature type="domain" description="HTH asnC-type" evidence="4">
    <location>
        <begin position="4"/>
        <end position="65"/>
    </location>
</feature>
<name>A0ABT4UL76_9BACT</name>
<dbReference type="InterPro" id="IPR036390">
    <property type="entry name" value="WH_DNA-bd_sf"/>
</dbReference>
<evidence type="ECO:0000313" key="5">
    <source>
        <dbReference type="EMBL" id="MDA3615607.1"/>
    </source>
</evidence>
<accession>A0ABT4UL76</accession>
<dbReference type="PANTHER" id="PTHR30154">
    <property type="entry name" value="LEUCINE-RESPONSIVE REGULATORY PROTEIN"/>
    <property type="match status" value="1"/>
</dbReference>
<dbReference type="InterPro" id="IPR036388">
    <property type="entry name" value="WH-like_DNA-bd_sf"/>
</dbReference>
<dbReference type="InterPro" id="IPR011008">
    <property type="entry name" value="Dimeric_a/b-barrel"/>
</dbReference>